<proteinExistence type="predicted"/>
<feature type="region of interest" description="Disordered" evidence="1">
    <location>
        <begin position="123"/>
        <end position="167"/>
    </location>
</feature>
<accession>J8ZV00</accession>
<reference evidence="2 3" key="1">
    <citation type="submission" date="2011-08" db="EMBL/GenBank/DDBJ databases">
        <authorList>
            <person name="Liu Z.J."/>
            <person name="Shi F.L."/>
            <person name="Lu J.Q."/>
            <person name="Li M."/>
            <person name="Wang Z.L."/>
        </authorList>
    </citation>
    <scope>NUCLEOTIDE SEQUENCE [LARGE SCALE GENOMIC DNA]</scope>
    <source>
        <strain evidence="2 3">USNM 41457</strain>
    </source>
</reference>
<dbReference type="VEuPathDB" id="MicrosporidiaDB:EDEG_02159"/>
<evidence type="ECO:0000256" key="1">
    <source>
        <dbReference type="SAM" id="MobiDB-lite"/>
    </source>
</evidence>
<dbReference type="Proteomes" id="UP000003163">
    <property type="component" value="Unassembled WGS sequence"/>
</dbReference>
<protein>
    <submittedName>
        <fullName evidence="2">Uncharacterized protein</fullName>
    </submittedName>
</protein>
<dbReference type="AlphaFoldDB" id="J8ZV00"/>
<dbReference type="HOGENOM" id="CLU_936982_0_0_1"/>
<feature type="region of interest" description="Disordered" evidence="1">
    <location>
        <begin position="182"/>
        <end position="250"/>
    </location>
</feature>
<feature type="compositionally biased region" description="Basic and acidic residues" evidence="1">
    <location>
        <begin position="182"/>
        <end position="191"/>
    </location>
</feature>
<comment type="caution">
    <text evidence="2">The sequence shown here is derived from an EMBL/GenBank/DDBJ whole genome shotgun (WGS) entry which is preliminary data.</text>
</comment>
<dbReference type="InParanoid" id="J8ZV00"/>
<feature type="region of interest" description="Disordered" evidence="1">
    <location>
        <begin position="277"/>
        <end position="297"/>
    </location>
</feature>
<feature type="compositionally biased region" description="Basic and acidic residues" evidence="1">
    <location>
        <begin position="220"/>
        <end position="247"/>
    </location>
</feature>
<sequence length="297" mass="33238">MEKLAKSISKCMTLNGTCQEHTTESVPPICFASFASVHNLDNYLANNLADMQHHIEENPEDPVKEFKEKFDSENFDAKYGNPKPLEITQPIKSDKEIEKIKFEDEQKKVKDRQTIFKRAVEGAHVSINNEKLKKNNEKSENTKENPEVIHLEKKSSENSESPLAKEEVDKLVKKIIDVMDKGYKSPTDDKAPASPSNPDAPSKDDKPAKDIPPADADAITQDKQEEDNLKAATEVKKEDNLKDDKKNSPASSLLDQMMLKLAANTNSALLDLKSKATSKLDSVKEKLKNPVKAFSPH</sequence>
<evidence type="ECO:0000313" key="3">
    <source>
        <dbReference type="Proteomes" id="UP000003163"/>
    </source>
</evidence>
<name>J8ZV00_EDHAE</name>
<gene>
    <name evidence="2" type="ORF">EDEG_02159</name>
</gene>
<feature type="compositionally biased region" description="Basic and acidic residues" evidence="1">
    <location>
        <begin position="130"/>
        <end position="167"/>
    </location>
</feature>
<dbReference type="EMBL" id="AFBI03000036">
    <property type="protein sequence ID" value="EJW03503.1"/>
    <property type="molecule type" value="Genomic_DNA"/>
</dbReference>
<reference evidence="3" key="2">
    <citation type="submission" date="2015-07" db="EMBL/GenBank/DDBJ databases">
        <title>Contrasting host-pathogen interactions and genome evolution in two generalist and specialist microsporidian pathogens of mosquitoes.</title>
        <authorList>
            <consortium name="The Broad Institute Genomics Platform"/>
            <consortium name="The Broad Institute Genome Sequencing Center for Infectious Disease"/>
            <person name="Cuomo C.A."/>
            <person name="Sanscrainte N.D."/>
            <person name="Goldberg J.M."/>
            <person name="Heiman D."/>
            <person name="Young S."/>
            <person name="Zeng Q."/>
            <person name="Becnel J.J."/>
            <person name="Birren B.W."/>
        </authorList>
    </citation>
    <scope>NUCLEOTIDE SEQUENCE [LARGE SCALE GENOMIC DNA]</scope>
    <source>
        <strain evidence="3">USNM 41457</strain>
    </source>
</reference>
<keyword evidence="3" id="KW-1185">Reference proteome</keyword>
<organism evidence="2 3">
    <name type="scientific">Edhazardia aedis (strain USNM 41457)</name>
    <name type="common">Microsporidian parasite</name>
    <dbReference type="NCBI Taxonomy" id="1003232"/>
    <lineage>
        <taxon>Eukaryota</taxon>
        <taxon>Fungi</taxon>
        <taxon>Fungi incertae sedis</taxon>
        <taxon>Microsporidia</taxon>
        <taxon>Edhazardia</taxon>
    </lineage>
</organism>
<evidence type="ECO:0000313" key="2">
    <source>
        <dbReference type="EMBL" id="EJW03503.1"/>
    </source>
</evidence>